<reference evidence="2 3" key="1">
    <citation type="submission" date="2024-05" db="EMBL/GenBank/DDBJ databases">
        <title>Genome sequencing and assembly of Indian major carp, Cirrhinus mrigala (Hamilton, 1822).</title>
        <authorList>
            <person name="Mohindra V."/>
            <person name="Chowdhury L.M."/>
            <person name="Lal K."/>
            <person name="Jena J.K."/>
        </authorList>
    </citation>
    <scope>NUCLEOTIDE SEQUENCE [LARGE SCALE GENOMIC DNA]</scope>
    <source>
        <strain evidence="2">CM1030</strain>
        <tissue evidence="2">Blood</tissue>
    </source>
</reference>
<proteinExistence type="predicted"/>
<keyword evidence="3" id="KW-1185">Reference proteome</keyword>
<comment type="caution">
    <text evidence="2">The sequence shown here is derived from an EMBL/GenBank/DDBJ whole genome shotgun (WGS) entry which is preliminary data.</text>
</comment>
<protein>
    <recommendedName>
        <fullName evidence="1">EF-hand domain-containing protein</fullName>
    </recommendedName>
</protein>
<evidence type="ECO:0000313" key="3">
    <source>
        <dbReference type="Proteomes" id="UP001529510"/>
    </source>
</evidence>
<dbReference type="InterPro" id="IPR011992">
    <property type="entry name" value="EF-hand-dom_pair"/>
</dbReference>
<dbReference type="EMBL" id="JAMKFB020000017">
    <property type="protein sequence ID" value="KAL0169658.1"/>
    <property type="molecule type" value="Genomic_DNA"/>
</dbReference>
<dbReference type="PANTHER" id="PTHR12268">
    <property type="entry name" value="E3 UBIQUITIN-PROTEIN LIGASE KCMF1"/>
    <property type="match status" value="1"/>
</dbReference>
<dbReference type="AlphaFoldDB" id="A0ABD0P6E5"/>
<dbReference type="InterPro" id="IPR015154">
    <property type="entry name" value="EF-hand_dom_typ2"/>
</dbReference>
<gene>
    <name evidence="2" type="ORF">M9458_034254</name>
</gene>
<evidence type="ECO:0000313" key="2">
    <source>
        <dbReference type="EMBL" id="KAL0169658.1"/>
    </source>
</evidence>
<dbReference type="Pfam" id="PF09069">
    <property type="entry name" value="EF-hand_3"/>
    <property type="match status" value="1"/>
</dbReference>
<name>A0ABD0P6E5_CIRMR</name>
<feature type="domain" description="EF-hand" evidence="1">
    <location>
        <begin position="20"/>
        <end position="54"/>
    </location>
</feature>
<feature type="non-terminal residue" evidence="2">
    <location>
        <position position="1"/>
    </location>
</feature>
<dbReference type="Proteomes" id="UP001529510">
    <property type="component" value="Unassembled WGS sequence"/>
</dbReference>
<dbReference type="PANTHER" id="PTHR12268:SF26">
    <property type="entry name" value="UTROPHIN"/>
    <property type="match status" value="1"/>
</dbReference>
<sequence length="77" mass="8819">CVTQRIADMNEGFVCRLSGFQVGRDDVIELQQFVDWMHLEPQSMVWLPVLHRVAAAETAKHQAKCNICKECPMVGFR</sequence>
<organism evidence="2 3">
    <name type="scientific">Cirrhinus mrigala</name>
    <name type="common">Mrigala</name>
    <dbReference type="NCBI Taxonomy" id="683832"/>
    <lineage>
        <taxon>Eukaryota</taxon>
        <taxon>Metazoa</taxon>
        <taxon>Chordata</taxon>
        <taxon>Craniata</taxon>
        <taxon>Vertebrata</taxon>
        <taxon>Euteleostomi</taxon>
        <taxon>Actinopterygii</taxon>
        <taxon>Neopterygii</taxon>
        <taxon>Teleostei</taxon>
        <taxon>Ostariophysi</taxon>
        <taxon>Cypriniformes</taxon>
        <taxon>Cyprinidae</taxon>
        <taxon>Labeoninae</taxon>
        <taxon>Labeonini</taxon>
        <taxon>Cirrhinus</taxon>
    </lineage>
</organism>
<dbReference type="InterPro" id="IPR050774">
    <property type="entry name" value="KCMF1/Dystrophin"/>
</dbReference>
<accession>A0ABD0P6E5</accession>
<dbReference type="Gene3D" id="6.10.140.70">
    <property type="match status" value="1"/>
</dbReference>
<dbReference type="SUPFAM" id="SSF47473">
    <property type="entry name" value="EF-hand"/>
    <property type="match status" value="1"/>
</dbReference>
<evidence type="ECO:0000259" key="1">
    <source>
        <dbReference type="Pfam" id="PF09069"/>
    </source>
</evidence>